<comment type="caution">
    <text evidence="1">The sequence shown here is derived from an EMBL/GenBank/DDBJ whole genome shotgun (WGS) entry which is preliminary data.</text>
</comment>
<gene>
    <name evidence="1" type="ORF">C667_23309</name>
</gene>
<dbReference type="EMBL" id="AMXF01000448">
    <property type="protein sequence ID" value="ENO90210.1"/>
    <property type="molecule type" value="Genomic_DNA"/>
</dbReference>
<feature type="non-terminal residue" evidence="1">
    <location>
        <position position="1"/>
    </location>
</feature>
<organism evidence="1 2">
    <name type="scientific">Thauera phenylacetica B4P</name>
    <dbReference type="NCBI Taxonomy" id="1234382"/>
    <lineage>
        <taxon>Bacteria</taxon>
        <taxon>Pseudomonadati</taxon>
        <taxon>Pseudomonadota</taxon>
        <taxon>Betaproteobacteria</taxon>
        <taxon>Rhodocyclales</taxon>
        <taxon>Zoogloeaceae</taxon>
        <taxon>Thauera</taxon>
    </lineage>
</organism>
<accession>N6YFB5</accession>
<dbReference type="RefSeq" id="WP_004388610.1">
    <property type="nucleotide sequence ID" value="NZ_AMXF01000448.1"/>
</dbReference>
<evidence type="ECO:0000313" key="2">
    <source>
        <dbReference type="Proteomes" id="UP000013047"/>
    </source>
</evidence>
<protein>
    <submittedName>
        <fullName evidence="1">Uncharacterized protein</fullName>
    </submittedName>
</protein>
<sequence length="190" mass="19941">GGDDLRRAALDDPARFASARLRAGAEPLPARAVIADAFIRFVTCRQALTPAFASGPFDALDAVETARLRDGWELHLVLRGDGLDDDFDGLPLRDPDLSALDPAARRDALQDAVLDAWPSLAGQLDANGDLPRPPGHPPGLDPTAIFLARVFVAVGAGNPPERTGAVIVDNWGRRILPHLGLLAGALGAGL</sequence>
<keyword evidence="2" id="KW-1185">Reference proteome</keyword>
<proteinExistence type="predicted"/>
<name>N6YFB5_9RHOO</name>
<evidence type="ECO:0000313" key="1">
    <source>
        <dbReference type="EMBL" id="ENO90210.1"/>
    </source>
</evidence>
<reference evidence="1 2" key="1">
    <citation type="submission" date="2012-09" db="EMBL/GenBank/DDBJ databases">
        <title>Draft Genome Sequences of 6 Strains from Genus Thauera.</title>
        <authorList>
            <person name="Liu B."/>
            <person name="Shapleigh J.P."/>
            <person name="Frostegard A.H."/>
        </authorList>
    </citation>
    <scope>NUCLEOTIDE SEQUENCE [LARGE SCALE GENOMIC DNA]</scope>
    <source>
        <strain evidence="1 2">B4P</strain>
    </source>
</reference>
<dbReference type="AlphaFoldDB" id="N6YFB5"/>
<dbReference type="Proteomes" id="UP000013047">
    <property type="component" value="Unassembled WGS sequence"/>
</dbReference>